<keyword evidence="2" id="KW-0805">Transcription regulation</keyword>
<keyword evidence="5" id="KW-0472">Membrane</keyword>
<dbReference type="AlphaFoldDB" id="A0A7X3G3B0"/>
<keyword evidence="3" id="KW-0238">DNA-binding</keyword>
<keyword evidence="8" id="KW-1185">Reference proteome</keyword>
<dbReference type="FunFam" id="1.10.10.10:FF:000001">
    <property type="entry name" value="LysR family transcriptional regulator"/>
    <property type="match status" value="1"/>
</dbReference>
<accession>A0A7X3G3B0</accession>
<dbReference type="Proteomes" id="UP000443353">
    <property type="component" value="Unassembled WGS sequence"/>
</dbReference>
<dbReference type="InterPro" id="IPR050950">
    <property type="entry name" value="HTH-type_LysR_regulators"/>
</dbReference>
<reference evidence="7 8" key="1">
    <citation type="submission" date="2019-12" db="EMBL/GenBank/DDBJ databases">
        <authorList>
            <person name="Li C."/>
            <person name="Zhao J."/>
        </authorList>
    </citation>
    <scope>NUCLEOTIDE SEQUENCE [LARGE SCALE GENOMIC DNA]</scope>
    <source>
        <strain evidence="7 8">NEAU-DD11</strain>
    </source>
</reference>
<comment type="caution">
    <text evidence="7">The sequence shown here is derived from an EMBL/GenBank/DDBJ whole genome shotgun (WGS) entry which is preliminary data.</text>
</comment>
<feature type="transmembrane region" description="Helical" evidence="5">
    <location>
        <begin position="232"/>
        <end position="253"/>
    </location>
</feature>
<dbReference type="PROSITE" id="PS50931">
    <property type="entry name" value="HTH_LYSR"/>
    <property type="match status" value="1"/>
</dbReference>
<keyword evidence="5" id="KW-0812">Transmembrane</keyword>
<dbReference type="GO" id="GO:0005829">
    <property type="term" value="C:cytosol"/>
    <property type="evidence" value="ECO:0007669"/>
    <property type="project" value="TreeGrafter"/>
</dbReference>
<dbReference type="PRINTS" id="PR00039">
    <property type="entry name" value="HTHLYSR"/>
</dbReference>
<feature type="domain" description="HTH lysR-type" evidence="6">
    <location>
        <begin position="1"/>
        <end position="60"/>
    </location>
</feature>
<evidence type="ECO:0000256" key="4">
    <source>
        <dbReference type="ARBA" id="ARBA00023163"/>
    </source>
</evidence>
<comment type="similarity">
    <text evidence="1">Belongs to the LysR transcriptional regulatory family.</text>
</comment>
<evidence type="ECO:0000256" key="1">
    <source>
        <dbReference type="ARBA" id="ARBA00009437"/>
    </source>
</evidence>
<dbReference type="GO" id="GO:0003677">
    <property type="term" value="F:DNA binding"/>
    <property type="evidence" value="ECO:0007669"/>
    <property type="project" value="UniProtKB-KW"/>
</dbReference>
<dbReference type="SUPFAM" id="SSF53850">
    <property type="entry name" value="Periplasmic binding protein-like II"/>
    <property type="match status" value="1"/>
</dbReference>
<dbReference type="PANTHER" id="PTHR30419:SF8">
    <property type="entry name" value="NITROGEN ASSIMILATION TRANSCRIPTIONAL ACTIVATOR-RELATED"/>
    <property type="match status" value="1"/>
</dbReference>
<dbReference type="RefSeq" id="WP_056330901.1">
    <property type="nucleotide sequence ID" value="NZ_WSES01000007.1"/>
</dbReference>
<protein>
    <submittedName>
        <fullName evidence="7">LysR family transcriptional regulator</fullName>
    </submittedName>
</protein>
<organism evidence="7 8">
    <name type="scientific">Massilia cellulosiltytica</name>
    <dbReference type="NCBI Taxonomy" id="2683234"/>
    <lineage>
        <taxon>Bacteria</taxon>
        <taxon>Pseudomonadati</taxon>
        <taxon>Pseudomonadota</taxon>
        <taxon>Betaproteobacteria</taxon>
        <taxon>Burkholderiales</taxon>
        <taxon>Oxalobacteraceae</taxon>
        <taxon>Telluria group</taxon>
        <taxon>Massilia</taxon>
    </lineage>
</organism>
<sequence length="308" mass="33118">MNVSYRQLKAFILIARLGNFSRAAERLHITQSGLSAMMRELETSVKGRLFDRTTRAVALTEAGERLLPAAVAAVGSLDDALVDIGGIGARAQLSLKVAATPLVSSSLLPAVCGKLKRTRPDLAIELTDCDLHRALELVENGDADFGLGFFFRAAKGIERTLLHTFHLMRVARVEDGEPVPPGTGRAQWSELKDVPLIGLPADNPIQQLVEVQLRKFHVDTGERTSFNNFDTLIAMVAAGMGTAVIPTFALLACGRYRVRCDVLANPVVPVGFYRIVRKGRESAPAMDDFTAALLALLAGLDGGVTATD</sequence>
<dbReference type="Pfam" id="PF00126">
    <property type="entry name" value="HTH_1"/>
    <property type="match status" value="1"/>
</dbReference>
<proteinExistence type="inferred from homology"/>
<dbReference type="GO" id="GO:0003700">
    <property type="term" value="F:DNA-binding transcription factor activity"/>
    <property type="evidence" value="ECO:0007669"/>
    <property type="project" value="InterPro"/>
</dbReference>
<keyword evidence="4" id="KW-0804">Transcription</keyword>
<name>A0A7X3G3B0_9BURK</name>
<dbReference type="EMBL" id="WSES01000007">
    <property type="protein sequence ID" value="MVW62936.1"/>
    <property type="molecule type" value="Genomic_DNA"/>
</dbReference>
<evidence type="ECO:0000313" key="8">
    <source>
        <dbReference type="Proteomes" id="UP000443353"/>
    </source>
</evidence>
<dbReference type="InterPro" id="IPR036388">
    <property type="entry name" value="WH-like_DNA-bd_sf"/>
</dbReference>
<keyword evidence="5" id="KW-1133">Transmembrane helix</keyword>
<dbReference type="InterPro" id="IPR005119">
    <property type="entry name" value="LysR_subst-bd"/>
</dbReference>
<dbReference type="SUPFAM" id="SSF46785">
    <property type="entry name" value="Winged helix' DNA-binding domain"/>
    <property type="match status" value="1"/>
</dbReference>
<dbReference type="PANTHER" id="PTHR30419">
    <property type="entry name" value="HTH-TYPE TRANSCRIPTIONAL REGULATOR YBHD"/>
    <property type="match status" value="1"/>
</dbReference>
<gene>
    <name evidence="7" type="ORF">GPY61_23750</name>
</gene>
<dbReference type="InterPro" id="IPR036390">
    <property type="entry name" value="WH_DNA-bd_sf"/>
</dbReference>
<evidence type="ECO:0000256" key="5">
    <source>
        <dbReference type="SAM" id="Phobius"/>
    </source>
</evidence>
<evidence type="ECO:0000313" key="7">
    <source>
        <dbReference type="EMBL" id="MVW62936.1"/>
    </source>
</evidence>
<evidence type="ECO:0000259" key="6">
    <source>
        <dbReference type="PROSITE" id="PS50931"/>
    </source>
</evidence>
<dbReference type="Gene3D" id="3.40.190.290">
    <property type="match status" value="1"/>
</dbReference>
<dbReference type="Gene3D" id="1.10.10.10">
    <property type="entry name" value="Winged helix-like DNA-binding domain superfamily/Winged helix DNA-binding domain"/>
    <property type="match status" value="1"/>
</dbReference>
<evidence type="ECO:0000256" key="2">
    <source>
        <dbReference type="ARBA" id="ARBA00023015"/>
    </source>
</evidence>
<dbReference type="Pfam" id="PF03466">
    <property type="entry name" value="LysR_substrate"/>
    <property type="match status" value="1"/>
</dbReference>
<dbReference type="InterPro" id="IPR000847">
    <property type="entry name" value="LysR_HTH_N"/>
</dbReference>
<evidence type="ECO:0000256" key="3">
    <source>
        <dbReference type="ARBA" id="ARBA00023125"/>
    </source>
</evidence>